<dbReference type="RefSeq" id="WP_316512706.1">
    <property type="nucleotide sequence ID" value="NZ_OY726395.1"/>
</dbReference>
<dbReference type="InterPro" id="IPR001647">
    <property type="entry name" value="HTH_TetR"/>
</dbReference>
<feature type="DNA-binding region" description="H-T-H motif" evidence="2">
    <location>
        <begin position="39"/>
        <end position="58"/>
    </location>
</feature>
<proteinExistence type="predicted"/>
<feature type="domain" description="HTH tetR-type" evidence="3">
    <location>
        <begin position="16"/>
        <end position="76"/>
    </location>
</feature>
<evidence type="ECO:0000256" key="2">
    <source>
        <dbReference type="PROSITE-ProRule" id="PRU00335"/>
    </source>
</evidence>
<dbReference type="SUPFAM" id="SSF46689">
    <property type="entry name" value="Homeodomain-like"/>
    <property type="match status" value="1"/>
</dbReference>
<dbReference type="Proteomes" id="UP001190466">
    <property type="component" value="Chromosome"/>
</dbReference>
<dbReference type="Gene3D" id="1.10.357.10">
    <property type="entry name" value="Tetracycline Repressor, domain 2"/>
    <property type="match status" value="1"/>
</dbReference>
<evidence type="ECO:0000313" key="4">
    <source>
        <dbReference type="EMBL" id="CAJ1586846.1"/>
    </source>
</evidence>
<dbReference type="Pfam" id="PF00440">
    <property type="entry name" value="TetR_N"/>
    <property type="match status" value="1"/>
</dbReference>
<reference evidence="4 5" key="1">
    <citation type="submission" date="2023-08" db="EMBL/GenBank/DDBJ databases">
        <authorList>
            <person name="Folkvardsen B D."/>
            <person name="Norman A."/>
        </authorList>
    </citation>
    <scope>NUCLEOTIDE SEQUENCE [LARGE SCALE GENOMIC DNA]</scope>
    <source>
        <strain evidence="4 5">Mu0050</strain>
    </source>
</reference>
<dbReference type="PROSITE" id="PS50977">
    <property type="entry name" value="HTH_TETR_2"/>
    <property type="match status" value="1"/>
</dbReference>
<evidence type="ECO:0000256" key="1">
    <source>
        <dbReference type="ARBA" id="ARBA00023125"/>
    </source>
</evidence>
<evidence type="ECO:0000313" key="5">
    <source>
        <dbReference type="Proteomes" id="UP001190466"/>
    </source>
</evidence>
<name>A0ABM9MJM2_9MYCO</name>
<gene>
    <name evidence="4" type="ORF">MU0050_004484</name>
</gene>
<protein>
    <submittedName>
        <fullName evidence="4">TetR/AcrR family transcriptional regulator</fullName>
    </submittedName>
</protein>
<keyword evidence="5" id="KW-1185">Reference proteome</keyword>
<dbReference type="EMBL" id="OY726395">
    <property type="protein sequence ID" value="CAJ1586846.1"/>
    <property type="molecule type" value="Genomic_DNA"/>
</dbReference>
<keyword evidence="1 2" id="KW-0238">DNA-binding</keyword>
<dbReference type="InterPro" id="IPR009057">
    <property type="entry name" value="Homeodomain-like_sf"/>
</dbReference>
<evidence type="ECO:0000259" key="3">
    <source>
        <dbReference type="PROSITE" id="PS50977"/>
    </source>
</evidence>
<sequence length="196" mass="20839">MTTPNSRRTGASDGGHLSRSDYFSAGMAILAEEGPRKLTTTNICSRIGATRGSFYHHFASGPAFISALIAHWEADVYARADEAASGAGDHIAAFKAAGVSAQHRAERAIRGWSYEDARVAAAQRRVDEFRQARLVGIFTELGVEPDTAATLADLGVALYAGVQVVDGFDRARRTAVVDVYDDLVRKTGSTPPAGPD</sequence>
<accession>A0ABM9MJM2</accession>
<organism evidence="4 5">
    <name type="scientific">[Mycobacterium] wendilense</name>
    <dbReference type="NCBI Taxonomy" id="3064284"/>
    <lineage>
        <taxon>Bacteria</taxon>
        <taxon>Bacillati</taxon>
        <taxon>Actinomycetota</taxon>
        <taxon>Actinomycetes</taxon>
        <taxon>Mycobacteriales</taxon>
        <taxon>Mycobacteriaceae</taxon>
        <taxon>Mycolicibacter</taxon>
    </lineage>
</organism>